<keyword evidence="2" id="KW-1133">Transmembrane helix</keyword>
<comment type="caution">
    <text evidence="3">The sequence shown here is derived from an EMBL/GenBank/DDBJ whole genome shotgun (WGS) entry which is preliminary data.</text>
</comment>
<feature type="compositionally biased region" description="Polar residues" evidence="1">
    <location>
        <begin position="256"/>
        <end position="269"/>
    </location>
</feature>
<evidence type="ECO:0000313" key="3">
    <source>
        <dbReference type="EMBL" id="KKP01013.1"/>
    </source>
</evidence>
<keyword evidence="2" id="KW-0472">Membrane</keyword>
<protein>
    <submittedName>
        <fullName evidence="3">Uncharacterized protein</fullName>
    </submittedName>
</protein>
<dbReference type="OrthoDB" id="4892500at2759"/>
<feature type="region of interest" description="Disordered" evidence="1">
    <location>
        <begin position="201"/>
        <end position="269"/>
    </location>
</feature>
<evidence type="ECO:0000256" key="1">
    <source>
        <dbReference type="SAM" id="MobiDB-lite"/>
    </source>
</evidence>
<evidence type="ECO:0000256" key="2">
    <source>
        <dbReference type="SAM" id="Phobius"/>
    </source>
</evidence>
<feature type="transmembrane region" description="Helical" evidence="2">
    <location>
        <begin position="9"/>
        <end position="34"/>
    </location>
</feature>
<feature type="compositionally biased region" description="Low complexity" evidence="1">
    <location>
        <begin position="111"/>
        <end position="128"/>
    </location>
</feature>
<gene>
    <name evidence="3" type="ORF">THAR02_06877</name>
</gene>
<dbReference type="OMA" id="YWATDSE"/>
<dbReference type="AlphaFoldDB" id="A0A0F9XKX5"/>
<proteinExistence type="predicted"/>
<name>A0A0F9XKX5_TRIHA</name>
<feature type="region of interest" description="Disordered" evidence="1">
    <location>
        <begin position="109"/>
        <end position="128"/>
    </location>
</feature>
<accession>A0A0F9XKX5</accession>
<reference evidence="4" key="1">
    <citation type="journal article" date="2015" name="Genome Announc.">
        <title>Draft whole-genome sequence of the biocontrol agent Trichoderma harzianum T6776.</title>
        <authorList>
            <person name="Baroncelli R."/>
            <person name="Piaggeschi G."/>
            <person name="Fiorini L."/>
            <person name="Bertolini E."/>
            <person name="Zapparata A."/>
            <person name="Pe M.E."/>
            <person name="Sarrocco S."/>
            <person name="Vannacci G."/>
        </authorList>
    </citation>
    <scope>NUCLEOTIDE SEQUENCE [LARGE SCALE GENOMIC DNA]</scope>
    <source>
        <strain evidence="4">T6776</strain>
    </source>
</reference>
<sequence>MEGQRPSTAYLVVAIIMAVLIFLNILIGIVYLLIPKDCIRCGPENQQPPRRNRNLNNLAPAYSLRSIFVSGSHGRRVAIINGFVEVDDDFDAWAYWATDSEETLRGITTHSQSRPQNQNQVQSQAQSQQYPYGLHRDAGAGIVSTRPSAAAEYGYQHHNERMEIPLEGTVARVPAHRTSGGFAFTEYDFEPPMEYAPERAASRHSHPLARGNEIELPQTPTPTVRTWGRDSDATIRAVVDNPRRDVGGSRPKSYRSEGQTSNEPGRQGY</sequence>
<keyword evidence="2" id="KW-0812">Transmembrane</keyword>
<organism evidence="3 4">
    <name type="scientific">Trichoderma harzianum</name>
    <name type="common">Hypocrea lixii</name>
    <dbReference type="NCBI Taxonomy" id="5544"/>
    <lineage>
        <taxon>Eukaryota</taxon>
        <taxon>Fungi</taxon>
        <taxon>Dikarya</taxon>
        <taxon>Ascomycota</taxon>
        <taxon>Pezizomycotina</taxon>
        <taxon>Sordariomycetes</taxon>
        <taxon>Hypocreomycetidae</taxon>
        <taxon>Hypocreales</taxon>
        <taxon>Hypocreaceae</taxon>
        <taxon>Trichoderma</taxon>
    </lineage>
</organism>
<evidence type="ECO:0000313" key="4">
    <source>
        <dbReference type="Proteomes" id="UP000034112"/>
    </source>
</evidence>
<dbReference type="EMBL" id="JOKZ01000217">
    <property type="protein sequence ID" value="KKP01013.1"/>
    <property type="molecule type" value="Genomic_DNA"/>
</dbReference>
<dbReference type="Proteomes" id="UP000034112">
    <property type="component" value="Unassembled WGS sequence"/>
</dbReference>